<dbReference type="Gene3D" id="3.30.1200.10">
    <property type="entry name" value="YggU-like"/>
    <property type="match status" value="1"/>
</dbReference>
<comment type="similarity">
    <text evidence="1">Belongs to the UPF0235 family.</text>
</comment>
<name>A0A7S0LLD3_9EUKA</name>
<dbReference type="SUPFAM" id="SSF69786">
    <property type="entry name" value="YggU-like"/>
    <property type="match status" value="1"/>
</dbReference>
<evidence type="ECO:0000256" key="1">
    <source>
        <dbReference type="ARBA" id="ARBA00010364"/>
    </source>
</evidence>
<evidence type="ECO:0000259" key="3">
    <source>
        <dbReference type="Pfam" id="PF25809"/>
    </source>
</evidence>
<dbReference type="EMBL" id="HBEY01040886">
    <property type="protein sequence ID" value="CAD8616168.1"/>
    <property type="molecule type" value="Transcribed_RNA"/>
</dbReference>
<evidence type="ECO:0000313" key="4">
    <source>
        <dbReference type="EMBL" id="CAD8616168.1"/>
    </source>
</evidence>
<dbReference type="InterPro" id="IPR053323">
    <property type="entry name" value="UPF0235"/>
</dbReference>
<evidence type="ECO:0000256" key="2">
    <source>
        <dbReference type="SAM" id="MobiDB-lite"/>
    </source>
</evidence>
<gene>
    <name evidence="4" type="ORF">CPEL01642_LOCUS19549</name>
</gene>
<reference evidence="4" key="1">
    <citation type="submission" date="2021-01" db="EMBL/GenBank/DDBJ databases">
        <authorList>
            <person name="Corre E."/>
            <person name="Pelletier E."/>
            <person name="Niang G."/>
            <person name="Scheremetjew M."/>
            <person name="Finn R."/>
            <person name="Kale V."/>
            <person name="Holt S."/>
            <person name="Cochrane G."/>
            <person name="Meng A."/>
            <person name="Brown T."/>
            <person name="Cohen L."/>
        </authorList>
    </citation>
    <scope>NUCLEOTIDE SEQUENCE</scope>
    <source>
        <strain evidence="4">PLY182g</strain>
    </source>
</reference>
<sequence>MPKRATHTFESEKDGLENTDLVSLLCLCCGEQVLILGPGVTLSSLPRRRTDGAHVLERGETVFKLNSKPGMTKLLRREKGYERQWRSNCWNCDVPVAYRCEADPESRLTYLISDAVGTQSDLYLQLYQVPPCIQDAALRTVRVALEVSCEQPKKAITHVSDSEVGVAVCSQNREGLANAEVIELMMKVLCVTKQQLQLSRGWSQKSRFLLVSGMGAVQVFKALRAVVETELLPFTANNKRETVGAGDDIGPAATAGAASHVARRQWEDGEATEDLAAPPSIKEQTFRN</sequence>
<feature type="domain" description="STEEP1" evidence="3">
    <location>
        <begin position="19"/>
        <end position="119"/>
    </location>
</feature>
<dbReference type="Pfam" id="PF02594">
    <property type="entry name" value="DUF167"/>
    <property type="match status" value="1"/>
</dbReference>
<dbReference type="Pfam" id="PF25809">
    <property type="entry name" value="STEEP1"/>
    <property type="match status" value="1"/>
</dbReference>
<dbReference type="PANTHER" id="PTHR47525">
    <property type="entry name" value="OS07G0295200 PROTEIN"/>
    <property type="match status" value="1"/>
</dbReference>
<dbReference type="InterPro" id="IPR057965">
    <property type="entry name" value="STEEP1_dom"/>
</dbReference>
<dbReference type="AlphaFoldDB" id="A0A7S0LLD3"/>
<feature type="region of interest" description="Disordered" evidence="2">
    <location>
        <begin position="240"/>
        <end position="288"/>
    </location>
</feature>
<dbReference type="InterPro" id="IPR003746">
    <property type="entry name" value="DUF167"/>
</dbReference>
<dbReference type="InterPro" id="IPR036591">
    <property type="entry name" value="YggU-like_sf"/>
</dbReference>
<organism evidence="4">
    <name type="scientific">Coccolithus braarudii</name>
    <dbReference type="NCBI Taxonomy" id="221442"/>
    <lineage>
        <taxon>Eukaryota</taxon>
        <taxon>Haptista</taxon>
        <taxon>Haptophyta</taxon>
        <taxon>Prymnesiophyceae</taxon>
        <taxon>Coccolithales</taxon>
        <taxon>Coccolithaceae</taxon>
        <taxon>Coccolithus</taxon>
    </lineage>
</organism>
<dbReference type="PANTHER" id="PTHR47525:SF1">
    <property type="entry name" value="OS07G0295200 PROTEIN"/>
    <property type="match status" value="1"/>
</dbReference>
<protein>
    <recommendedName>
        <fullName evidence="3">STEEP1 domain-containing protein</fullName>
    </recommendedName>
</protein>
<accession>A0A7S0LLD3</accession>
<proteinExistence type="inferred from homology"/>
<dbReference type="SMART" id="SM01152">
    <property type="entry name" value="DUF167"/>
    <property type="match status" value="1"/>
</dbReference>